<dbReference type="SUPFAM" id="SSF47413">
    <property type="entry name" value="lambda repressor-like DNA-binding domains"/>
    <property type="match status" value="1"/>
</dbReference>
<organism evidence="2 3">
    <name type="scientific">Cellulomonas hominis</name>
    <dbReference type="NCBI Taxonomy" id="156981"/>
    <lineage>
        <taxon>Bacteria</taxon>
        <taxon>Bacillati</taxon>
        <taxon>Actinomycetota</taxon>
        <taxon>Actinomycetes</taxon>
        <taxon>Micrococcales</taxon>
        <taxon>Cellulomonadaceae</taxon>
        <taxon>Cellulomonas</taxon>
    </lineage>
</organism>
<dbReference type="OrthoDB" id="3518652at2"/>
<dbReference type="Gene3D" id="1.10.260.40">
    <property type="entry name" value="lambda repressor-like DNA-binding domains"/>
    <property type="match status" value="1"/>
</dbReference>
<dbReference type="Gene3D" id="3.30.450.180">
    <property type="match status" value="1"/>
</dbReference>
<dbReference type="EMBL" id="SZYE01000028">
    <property type="protein sequence ID" value="TKR24730.1"/>
    <property type="molecule type" value="Genomic_DNA"/>
</dbReference>
<comment type="caution">
    <text evidence="2">The sequence shown here is derived from an EMBL/GenBank/DDBJ whole genome shotgun (WGS) entry which is preliminary data.</text>
</comment>
<sequence>MDNRDEVRDFLASRRARITPAQAGLTAYGSNRRVAGLRREEVAMLAGVSSDYYVRLERGNLSGVSDSVLAAIARALQLDEAETLHLHDLARAAGPRAARARRRPTPPVPASVQVMLDAMTGAPAVVRNERLDVLATNALGRALYAPLFTGPSHVPGRPANHARFAFLDPAARDFWVDWEKAARDTVGILRAVAGRDPHDKAVHDLVGELSTRSEEFRERWARHDVHLHRGGLKHIQHPVAGRLDLMYDTLPIAQAPGLTMLVYTAAPGTASADALQLLASWAASGDAPDAALAPAPSPTTALG</sequence>
<accession>A0A7Z8K0Z1</accession>
<dbReference type="PANTHER" id="PTHR35010:SF2">
    <property type="entry name" value="BLL4672 PROTEIN"/>
    <property type="match status" value="1"/>
</dbReference>
<proteinExistence type="predicted"/>
<gene>
    <name evidence="2" type="ORF">FA014_05890</name>
</gene>
<dbReference type="Proteomes" id="UP000308121">
    <property type="component" value="Unassembled WGS sequence"/>
</dbReference>
<dbReference type="InterPro" id="IPR010982">
    <property type="entry name" value="Lambda_DNA-bd_dom_sf"/>
</dbReference>
<dbReference type="CDD" id="cd00093">
    <property type="entry name" value="HTH_XRE"/>
    <property type="match status" value="1"/>
</dbReference>
<dbReference type="PROSITE" id="PS50943">
    <property type="entry name" value="HTH_CROC1"/>
    <property type="match status" value="1"/>
</dbReference>
<name>A0A7Z8K0Z1_9CELL</name>
<evidence type="ECO:0000313" key="2">
    <source>
        <dbReference type="EMBL" id="TKR24730.1"/>
    </source>
</evidence>
<protein>
    <submittedName>
        <fullName evidence="2">Helix-turn-helix domain-containing protein</fullName>
    </submittedName>
</protein>
<dbReference type="InterPro" id="IPR001387">
    <property type="entry name" value="Cro/C1-type_HTH"/>
</dbReference>
<dbReference type="Pfam" id="PF17765">
    <property type="entry name" value="MLTR_LBD"/>
    <property type="match status" value="1"/>
</dbReference>
<dbReference type="InterPro" id="IPR041413">
    <property type="entry name" value="MLTR_LBD"/>
</dbReference>
<evidence type="ECO:0000259" key="1">
    <source>
        <dbReference type="PROSITE" id="PS50943"/>
    </source>
</evidence>
<reference evidence="2 3" key="1">
    <citation type="submission" date="2019-05" db="EMBL/GenBank/DDBJ databases">
        <title>Genome sequence of Cellulomonas hominis strain CS1.</title>
        <authorList>
            <person name="Belmont J."/>
            <person name="Maclea K.S."/>
        </authorList>
    </citation>
    <scope>NUCLEOTIDE SEQUENCE [LARGE SCALE GENOMIC DNA]</scope>
    <source>
        <strain evidence="2 3">CS1</strain>
    </source>
</reference>
<dbReference type="GO" id="GO:0003677">
    <property type="term" value="F:DNA binding"/>
    <property type="evidence" value="ECO:0007669"/>
    <property type="project" value="InterPro"/>
</dbReference>
<dbReference type="PANTHER" id="PTHR35010">
    <property type="entry name" value="BLL4672 PROTEIN-RELATED"/>
    <property type="match status" value="1"/>
</dbReference>
<evidence type="ECO:0000313" key="3">
    <source>
        <dbReference type="Proteomes" id="UP000308121"/>
    </source>
</evidence>
<dbReference type="Pfam" id="PF13560">
    <property type="entry name" value="HTH_31"/>
    <property type="match status" value="1"/>
</dbReference>
<dbReference type="SMART" id="SM00530">
    <property type="entry name" value="HTH_XRE"/>
    <property type="match status" value="1"/>
</dbReference>
<dbReference type="AlphaFoldDB" id="A0A7Z8K0Z1"/>
<dbReference type="RefSeq" id="WP_154728776.1">
    <property type="nucleotide sequence ID" value="NZ_SZYE01000028.1"/>
</dbReference>
<feature type="domain" description="HTH cro/C1-type" evidence="1">
    <location>
        <begin position="32"/>
        <end position="84"/>
    </location>
</feature>